<dbReference type="InterPro" id="IPR045746">
    <property type="entry name" value="ACT14924-like_Acyltransf_dom"/>
</dbReference>
<gene>
    <name evidence="2" type="ordered locus">Acry_2080</name>
</gene>
<dbReference type="SMART" id="SM00563">
    <property type="entry name" value="PlsC"/>
    <property type="match status" value="1"/>
</dbReference>
<name>A5G098_ACICJ</name>
<keyword evidence="2" id="KW-0012">Acyltransferase</keyword>
<keyword evidence="2" id="KW-0808">Transferase</keyword>
<dbReference type="RefSeq" id="WP_012039800.1">
    <property type="nucleotide sequence ID" value="NC_009484.1"/>
</dbReference>
<organism evidence="2 3">
    <name type="scientific">Acidiphilium cryptum (strain JF-5)</name>
    <dbReference type="NCBI Taxonomy" id="349163"/>
    <lineage>
        <taxon>Bacteria</taxon>
        <taxon>Pseudomonadati</taxon>
        <taxon>Pseudomonadota</taxon>
        <taxon>Alphaproteobacteria</taxon>
        <taxon>Acetobacterales</taxon>
        <taxon>Acidocellaceae</taxon>
        <taxon>Acidiphilium</taxon>
    </lineage>
</organism>
<protein>
    <submittedName>
        <fullName evidence="2">Phospholipid/glycerol acyltransferase</fullName>
    </submittedName>
</protein>
<accession>A5G098</accession>
<dbReference type="EMBL" id="CP000697">
    <property type="protein sequence ID" value="ABQ31280.1"/>
    <property type="molecule type" value="Genomic_DNA"/>
</dbReference>
<proteinExistence type="predicted"/>
<dbReference type="STRING" id="349163.Acry_2080"/>
<keyword evidence="3" id="KW-1185">Reference proteome</keyword>
<dbReference type="AlphaFoldDB" id="A5G098"/>
<dbReference type="InterPro" id="IPR002123">
    <property type="entry name" value="Plipid/glycerol_acylTrfase"/>
</dbReference>
<dbReference type="Pfam" id="PF01553">
    <property type="entry name" value="Acyltransferase"/>
    <property type="match status" value="1"/>
</dbReference>
<reference evidence="2 3" key="1">
    <citation type="submission" date="2007-05" db="EMBL/GenBank/DDBJ databases">
        <title>Complete sequence of chromosome of Acidiphilium cryptum JF-5.</title>
        <authorList>
            <consortium name="US DOE Joint Genome Institute"/>
            <person name="Copeland A."/>
            <person name="Lucas S."/>
            <person name="Lapidus A."/>
            <person name="Barry K."/>
            <person name="Detter J.C."/>
            <person name="Glavina del Rio T."/>
            <person name="Hammon N."/>
            <person name="Israni S."/>
            <person name="Dalin E."/>
            <person name="Tice H."/>
            <person name="Pitluck S."/>
            <person name="Sims D."/>
            <person name="Brettin T."/>
            <person name="Bruce D."/>
            <person name="Han C."/>
            <person name="Schmutz J."/>
            <person name="Larimer F."/>
            <person name="Land M."/>
            <person name="Hauser L."/>
            <person name="Kyrpides N."/>
            <person name="Kim E."/>
            <person name="Magnuson T."/>
            <person name="Richardson P."/>
        </authorList>
    </citation>
    <scope>NUCLEOTIDE SEQUENCE [LARGE SCALE GENOMIC DNA]</scope>
    <source>
        <strain evidence="2 3">JF-5</strain>
    </source>
</reference>
<dbReference type="CDD" id="cd07986">
    <property type="entry name" value="LPLAT_ACT14924-like"/>
    <property type="match status" value="1"/>
</dbReference>
<sequence>MASPRFLPRSALSYASAEMSLARRLFLLSLEAMCGISRANRCYAAWQSLLAGAEARPMNRLLELLDIALNVQAPRWPVEHPPGRRLVMIANHPFGIADGIAILALAEQLDRPVRILINNDLLRVPEMARYALPIDFSETKEALRRNLESRKEALACLDRGETVAVFPSGGIATARNPFGRAEDLPWKLFTAKLIHLARADVLPVHFPGQNSPLFHAASRVSMFLRLSLIVPEAVRRIGLPLKVRIGEVIPYERLAAITDRHALTALLQLHVLALAPERARRLR</sequence>
<dbReference type="GO" id="GO:0016746">
    <property type="term" value="F:acyltransferase activity"/>
    <property type="evidence" value="ECO:0007669"/>
    <property type="project" value="UniProtKB-KW"/>
</dbReference>
<dbReference type="eggNOG" id="COG0204">
    <property type="taxonomic scope" value="Bacteria"/>
</dbReference>
<feature type="domain" description="Phospholipid/glycerol acyltransferase" evidence="1">
    <location>
        <begin position="86"/>
        <end position="209"/>
    </location>
</feature>
<evidence type="ECO:0000259" key="1">
    <source>
        <dbReference type="SMART" id="SM00563"/>
    </source>
</evidence>
<evidence type="ECO:0000313" key="3">
    <source>
        <dbReference type="Proteomes" id="UP000000245"/>
    </source>
</evidence>
<dbReference type="HOGENOM" id="CLU_067500_0_0_5"/>
<dbReference type="Proteomes" id="UP000000245">
    <property type="component" value="Chromosome"/>
</dbReference>
<evidence type="ECO:0000313" key="2">
    <source>
        <dbReference type="EMBL" id="ABQ31280.1"/>
    </source>
</evidence>
<dbReference type="KEGG" id="acr:Acry_2080"/>